<sequence length="1002" mass="111286">MSRFISGFVSSLLNLATGKTNQVQQPPEDNEGLVQEADVIEDDAARLNSQSESHEGDIVETTNGVQSNTQDPSSSMVNATVQNGHEDQHEDSQQEGSIDETKDAHDMHLQQHVDSVLSKSDNDKDDDGNKSVLNKCSTITDDVSLHPPPSVDVASQLPAALDVQTQLPPTLNVQSQLPPALNVQSQLPPALDVQSQLPPALDVQSQLPPSVDVQSQSLPKERNAHSYQTPLSSKDNCTSIEHVVDDYAPVLSNGQFPIETEHCKNKGNTQLGDEIGSKRHLQQIEFTLKQMCITLSNTLSDKRSLEEDNTKLKELLLKREQRSQMDLSSLRQSFNGEFINLKEAFQKRDKCFETLKQELKRENNQVSIQRDEAICKSQRLEKEVVTLNNTIAKLDMDVSKLKNDLHQNDQVLIQHDIILKEKNNDLAQQNVVLEESQDKVERLIRELKSVKDECLILNEQIKNIVQETEQRFSEDFRSLKQSNENLTKRISVLTSTMIQDGADHLKIQKKLEEQVNDKNTETEYLTKEVAQGKEELDRMKGEFGKMVKKYLTAKRDSAAKIASLKSEKADLEQKIDEMSDAENMYTKTIDKHINEKGKLQEHNKSLVGQVVDLKRTLSRNKSKGSNPFKRQTMKHAREKSIHAFLNAHHKKPSIGIATKPMHYFGHRSCTVLNGSQSDDSYIMIQSRKTNNLGRSPLVENFTPHGDTLINLLPSTSGSQTQHLTANPSQDLGNTVAVVGSSLQDVGDSSSFSVQESNNKQPDTEPIDCLETTSQEKTESHSFDKIQSLNSHHGTLIDTDPPIEITSTVNITGNQLCTKKENGLAMSPANTKTSSVTDIGVQPTNEKHKSLMINTIQQHITTKHETRLEHVKSSLKSKNTSCSTKSPGSDSSQTQPSGSKYIGKQQSITKTTSPDISSASSVDSSHHEAIAIGCTQNFITPSTTGGTLNRDDRNSEIVEGVEVSEDSVVENHYDGSSDIGIREATKSSLRSKIYGLFFGRSQN</sequence>
<feature type="compositionally biased region" description="Polar residues" evidence="2">
    <location>
        <begin position="202"/>
        <end position="218"/>
    </location>
</feature>
<reference evidence="4" key="1">
    <citation type="submission" date="2021-01" db="UniProtKB">
        <authorList>
            <consortium name="EnsemblMetazoa"/>
        </authorList>
    </citation>
    <scope>IDENTIFICATION</scope>
</reference>
<feature type="chain" id="PRO_5029679397" evidence="3">
    <location>
        <begin position="19"/>
        <end position="1002"/>
    </location>
</feature>
<keyword evidence="5" id="KW-1185">Reference proteome</keyword>
<dbReference type="OrthoDB" id="8054395at2759"/>
<evidence type="ECO:0000256" key="2">
    <source>
        <dbReference type="SAM" id="MobiDB-lite"/>
    </source>
</evidence>
<dbReference type="Proteomes" id="UP000594262">
    <property type="component" value="Unplaced"/>
</dbReference>
<organism evidence="4 5">
    <name type="scientific">Clytia hemisphaerica</name>
    <dbReference type="NCBI Taxonomy" id="252671"/>
    <lineage>
        <taxon>Eukaryota</taxon>
        <taxon>Metazoa</taxon>
        <taxon>Cnidaria</taxon>
        <taxon>Hydrozoa</taxon>
        <taxon>Hydroidolina</taxon>
        <taxon>Leptothecata</taxon>
        <taxon>Obeliida</taxon>
        <taxon>Clytiidae</taxon>
        <taxon>Clytia</taxon>
    </lineage>
</organism>
<feature type="compositionally biased region" description="Polar residues" evidence="2">
    <location>
        <begin position="746"/>
        <end position="760"/>
    </location>
</feature>
<accession>A0A7M5VC35</accession>
<feature type="region of interest" description="Disordered" evidence="2">
    <location>
        <begin position="18"/>
        <end position="101"/>
    </location>
</feature>
<protein>
    <submittedName>
        <fullName evidence="4">Uncharacterized protein</fullName>
    </submittedName>
</protein>
<feature type="compositionally biased region" description="Polar residues" evidence="2">
    <location>
        <begin position="60"/>
        <end position="83"/>
    </location>
</feature>
<keyword evidence="1" id="KW-0175">Coiled coil</keyword>
<evidence type="ECO:0000313" key="4">
    <source>
        <dbReference type="EnsemblMetazoa" id="CLYHEMP009967.1"/>
    </source>
</evidence>
<proteinExistence type="predicted"/>
<feature type="coiled-coil region" evidence="1">
    <location>
        <begin position="352"/>
        <end position="467"/>
    </location>
</feature>
<dbReference type="RefSeq" id="XP_066935596.1">
    <property type="nucleotide sequence ID" value="XM_067079495.1"/>
</dbReference>
<feature type="compositionally biased region" description="Polar residues" evidence="2">
    <location>
        <begin position="18"/>
        <end position="27"/>
    </location>
</feature>
<dbReference type="AlphaFoldDB" id="A0A7M5VC35"/>
<feature type="region of interest" description="Disordered" evidence="2">
    <location>
        <begin position="746"/>
        <end position="767"/>
    </location>
</feature>
<dbReference type="EnsemblMetazoa" id="CLYHEMT009967.1">
    <property type="protein sequence ID" value="CLYHEMP009967.1"/>
    <property type="gene ID" value="CLYHEMG009967"/>
</dbReference>
<dbReference type="GeneID" id="136823312"/>
<feature type="coiled-coil region" evidence="1">
    <location>
        <begin position="295"/>
        <end position="322"/>
    </location>
</feature>
<evidence type="ECO:0000313" key="5">
    <source>
        <dbReference type="Proteomes" id="UP000594262"/>
    </source>
</evidence>
<feature type="region of interest" description="Disordered" evidence="2">
    <location>
        <begin position="202"/>
        <end position="233"/>
    </location>
</feature>
<name>A0A7M5VC35_9CNID</name>
<feature type="compositionally biased region" description="Low complexity" evidence="2">
    <location>
        <begin position="912"/>
        <end position="922"/>
    </location>
</feature>
<feature type="coiled-coil region" evidence="1">
    <location>
        <begin position="554"/>
        <end position="584"/>
    </location>
</feature>
<feature type="region of interest" description="Disordered" evidence="2">
    <location>
        <begin position="864"/>
        <end position="923"/>
    </location>
</feature>
<keyword evidence="3" id="KW-0732">Signal</keyword>
<feature type="signal peptide" evidence="3">
    <location>
        <begin position="1"/>
        <end position="18"/>
    </location>
</feature>
<evidence type="ECO:0000256" key="1">
    <source>
        <dbReference type="SAM" id="Coils"/>
    </source>
</evidence>
<feature type="compositionally biased region" description="Polar residues" evidence="2">
    <location>
        <begin position="873"/>
        <end position="911"/>
    </location>
</feature>
<evidence type="ECO:0000256" key="3">
    <source>
        <dbReference type="SAM" id="SignalP"/>
    </source>
</evidence>